<feature type="compositionally biased region" description="Basic and acidic residues" evidence="5">
    <location>
        <begin position="359"/>
        <end position="377"/>
    </location>
</feature>
<name>A0A7I8LL99_SPIIN</name>
<dbReference type="EC" id="5.2.1.8" evidence="2"/>
<feature type="compositionally biased region" description="Basic and acidic residues" evidence="5">
    <location>
        <begin position="223"/>
        <end position="249"/>
    </location>
</feature>
<dbReference type="AlphaFoldDB" id="A0A7I8LL99"/>
<dbReference type="Gene3D" id="2.60.120.340">
    <property type="entry name" value="Nucleoplasmin core domain"/>
    <property type="match status" value="1"/>
</dbReference>
<keyword evidence="3" id="KW-0697">Rotamase</keyword>
<protein>
    <recommendedName>
        <fullName evidence="2">peptidylprolyl isomerase</fullName>
        <ecNumber evidence="2">5.2.1.8</ecNumber>
    </recommendedName>
</protein>
<dbReference type="PANTHER" id="PTHR43811">
    <property type="entry name" value="FKBP-TYPE PEPTIDYL-PROLYL CIS-TRANS ISOMERASE FKPA"/>
    <property type="match status" value="1"/>
</dbReference>
<feature type="compositionally biased region" description="Basic and acidic residues" evidence="5">
    <location>
        <begin position="279"/>
        <end position="323"/>
    </location>
</feature>
<feature type="compositionally biased region" description="Acidic residues" evidence="5">
    <location>
        <begin position="111"/>
        <end position="121"/>
    </location>
</feature>
<feature type="compositionally biased region" description="Basic and acidic residues" evidence="5">
    <location>
        <begin position="124"/>
        <end position="135"/>
    </location>
</feature>
<keyword evidence="8" id="KW-1185">Reference proteome</keyword>
<feature type="compositionally biased region" description="Basic residues" evidence="5">
    <location>
        <begin position="387"/>
        <end position="396"/>
    </location>
</feature>
<dbReference type="PANTHER" id="PTHR43811:SF48">
    <property type="entry name" value="PEPTIDYL-PROLYL CIS-TRANS ISOMERASE FKBP43"/>
    <property type="match status" value="1"/>
</dbReference>
<dbReference type="Proteomes" id="UP000663760">
    <property type="component" value="Chromosome 18"/>
</dbReference>
<reference evidence="7" key="1">
    <citation type="submission" date="2020-02" db="EMBL/GenBank/DDBJ databases">
        <authorList>
            <person name="Scholz U."/>
            <person name="Mascher M."/>
            <person name="Fiebig A."/>
        </authorList>
    </citation>
    <scope>NUCLEOTIDE SEQUENCE</scope>
</reference>
<sequence>MSFWGVEVKPGKPYTHIHDNSRGPLRLSQVTLGDGAATKRSVLQCNVGDKSPVLLCSLLPDKAECCGMDLQFEECYEVIFSVVGPRSVHLAGYYVDVGSRRGTGVGNDSDSFGEDVGETGSEESGSHGSEDRYESDFIDDGDVEMSPSHQRANGFINDETIKCEKTTNGSATRQRLRRKHRISDSDEGEDDSQHQIISNPGKSPVLEGEDDDFFPISFSVGQKNEERNVGGDRKLDSIKFDVNVDRKNDATLQDKVPEGEHKIEVVKSEKSKKKKKDKAKLLKSPETDVHMPDEVIQDRPSEDPSEDGKRDEAHTREQEKEELNQEGCLDENSGKPKKRKKTRDRKGESPEKGLNSSADKVDEGKNGKSELAVDHAVEPVLAENSGKSKKKKKGKGRGGDTHERNADLSEEKIVRATNAEEPNSGRHCEQADDHNNINDLTVGRDNDEMVTSAVDSPSLEDSNKLKRKRNRTKEGTSGGEETRPLEELRKDGDDPSRSTQAVEHHEPPGELPLDIGSNSGEEPAPDADPEPNKRKSRRKKGSH</sequence>
<dbReference type="InterPro" id="IPR041232">
    <property type="entry name" value="NPL"/>
</dbReference>
<dbReference type="Pfam" id="PF17800">
    <property type="entry name" value="NPL"/>
    <property type="match status" value="1"/>
</dbReference>
<evidence type="ECO:0000259" key="6">
    <source>
        <dbReference type="Pfam" id="PF17800"/>
    </source>
</evidence>
<feature type="compositionally biased region" description="Basic residues" evidence="5">
    <location>
        <begin position="335"/>
        <end position="344"/>
    </location>
</feature>
<evidence type="ECO:0000256" key="2">
    <source>
        <dbReference type="ARBA" id="ARBA00013194"/>
    </source>
</evidence>
<evidence type="ECO:0000256" key="5">
    <source>
        <dbReference type="SAM" id="MobiDB-lite"/>
    </source>
</evidence>
<dbReference type="OrthoDB" id="1902587at2759"/>
<keyword evidence="4" id="KW-0413">Isomerase</keyword>
<feature type="compositionally biased region" description="Basic residues" evidence="5">
    <location>
        <begin position="534"/>
        <end position="543"/>
    </location>
</feature>
<evidence type="ECO:0000256" key="3">
    <source>
        <dbReference type="ARBA" id="ARBA00023110"/>
    </source>
</evidence>
<evidence type="ECO:0000313" key="7">
    <source>
        <dbReference type="EMBL" id="CAA7410861.1"/>
    </source>
</evidence>
<accession>A0A7I8LL99</accession>
<dbReference type="GO" id="GO:0003755">
    <property type="term" value="F:peptidyl-prolyl cis-trans isomerase activity"/>
    <property type="evidence" value="ECO:0007669"/>
    <property type="project" value="UniProtKB-KW"/>
</dbReference>
<feature type="compositionally biased region" description="Basic and acidic residues" evidence="5">
    <location>
        <begin position="423"/>
        <end position="447"/>
    </location>
</feature>
<evidence type="ECO:0000313" key="8">
    <source>
        <dbReference type="Proteomes" id="UP000663760"/>
    </source>
</evidence>
<comment type="catalytic activity">
    <reaction evidence="1">
        <text>[protein]-peptidylproline (omega=180) = [protein]-peptidylproline (omega=0)</text>
        <dbReference type="Rhea" id="RHEA:16237"/>
        <dbReference type="Rhea" id="RHEA-COMP:10747"/>
        <dbReference type="Rhea" id="RHEA-COMP:10748"/>
        <dbReference type="ChEBI" id="CHEBI:83833"/>
        <dbReference type="ChEBI" id="CHEBI:83834"/>
        <dbReference type="EC" id="5.2.1.8"/>
    </reaction>
</comment>
<feature type="domain" description="Nucleoplasmin-like" evidence="6">
    <location>
        <begin position="3"/>
        <end position="95"/>
    </location>
</feature>
<gene>
    <name evidence="7" type="ORF">SI8410_18021539</name>
</gene>
<dbReference type="EMBL" id="LR746281">
    <property type="protein sequence ID" value="CAA7410861.1"/>
    <property type="molecule type" value="Genomic_DNA"/>
</dbReference>
<evidence type="ECO:0000256" key="1">
    <source>
        <dbReference type="ARBA" id="ARBA00000971"/>
    </source>
</evidence>
<feature type="compositionally biased region" description="Basic and acidic residues" evidence="5">
    <location>
        <begin position="480"/>
        <end position="508"/>
    </location>
</feature>
<feature type="region of interest" description="Disordered" evidence="5">
    <location>
        <begin position="104"/>
        <end position="543"/>
    </location>
</feature>
<proteinExistence type="predicted"/>
<organism evidence="7 8">
    <name type="scientific">Spirodela intermedia</name>
    <name type="common">Intermediate duckweed</name>
    <dbReference type="NCBI Taxonomy" id="51605"/>
    <lineage>
        <taxon>Eukaryota</taxon>
        <taxon>Viridiplantae</taxon>
        <taxon>Streptophyta</taxon>
        <taxon>Embryophyta</taxon>
        <taxon>Tracheophyta</taxon>
        <taxon>Spermatophyta</taxon>
        <taxon>Magnoliopsida</taxon>
        <taxon>Liliopsida</taxon>
        <taxon>Araceae</taxon>
        <taxon>Lemnoideae</taxon>
        <taxon>Spirodela</taxon>
    </lineage>
</organism>
<evidence type="ECO:0000256" key="4">
    <source>
        <dbReference type="ARBA" id="ARBA00023235"/>
    </source>
</evidence>
<feature type="compositionally biased region" description="Basic and acidic residues" evidence="5">
    <location>
        <begin position="397"/>
        <end position="414"/>
    </location>
</feature>
<feature type="compositionally biased region" description="Basic and acidic residues" evidence="5">
    <location>
        <begin position="255"/>
        <end position="269"/>
    </location>
</feature>